<keyword evidence="3" id="KW-1133">Transmembrane helix</keyword>
<dbReference type="SMART" id="SM00240">
    <property type="entry name" value="FHA"/>
    <property type="match status" value="1"/>
</dbReference>
<dbReference type="AlphaFoldDB" id="M1NNJ4"/>
<dbReference type="eggNOG" id="COG1716">
    <property type="taxonomic scope" value="Bacteria"/>
</dbReference>
<sequence length="164" mass="17500">MDSIVLTVFRIGLLVLLWLFVLVALNAMRKDANAAASGGGAAGRGRKSAGSGGAQGAAPPVAPRRRETARRITVVEGPLNGSHMELATLEEIVLGRSPDCDFVLGDDYASARHARLFRRGSDWFVEDLDSRNGTFVGGYRIDQPERVGVGADIKVGRTTVRLVP</sequence>
<reference evidence="5 6" key="1">
    <citation type="journal article" date="2012" name="Stand. Genomic Sci.">
        <title>Genome sequence of the halotolerant bacterium Corynebacterium halotolerans type strain YIM 70093(T) (= DSM 44683(T)).</title>
        <authorList>
            <person name="Ruckert C."/>
            <person name="Albersmeier A."/>
            <person name="Al-Dilaimi A."/>
            <person name="Niehaus K."/>
            <person name="Szczepanowski R."/>
            <person name="Kalinowski J."/>
        </authorList>
    </citation>
    <scope>NUCLEOTIDE SEQUENCE [LARGE SCALE GENOMIC DNA]</scope>
    <source>
        <strain evidence="5">YIM 70093</strain>
    </source>
</reference>
<gene>
    <name evidence="5" type="ORF">A605_00120</name>
</gene>
<keyword evidence="3" id="KW-0812">Transmembrane</keyword>
<feature type="domain" description="FHA" evidence="4">
    <location>
        <begin position="92"/>
        <end position="141"/>
    </location>
</feature>
<name>M1NNJ4_9CORY</name>
<feature type="transmembrane region" description="Helical" evidence="3">
    <location>
        <begin position="6"/>
        <end position="25"/>
    </location>
</feature>
<dbReference type="InterPro" id="IPR050923">
    <property type="entry name" value="Cell_Proc_Reg/RNA_Proc"/>
</dbReference>
<dbReference type="PATRIC" id="fig|1121362.3.peg.24"/>
<dbReference type="InterPro" id="IPR000253">
    <property type="entry name" value="FHA_dom"/>
</dbReference>
<dbReference type="HOGENOM" id="CLU_131367_0_0_11"/>
<keyword evidence="6" id="KW-1185">Reference proteome</keyword>
<evidence type="ECO:0000313" key="6">
    <source>
        <dbReference type="Proteomes" id="UP000011723"/>
    </source>
</evidence>
<organism evidence="5 6">
    <name type="scientific">Corynebacterium halotolerans YIM 70093 = DSM 44683</name>
    <dbReference type="NCBI Taxonomy" id="1121362"/>
    <lineage>
        <taxon>Bacteria</taxon>
        <taxon>Bacillati</taxon>
        <taxon>Actinomycetota</taxon>
        <taxon>Actinomycetes</taxon>
        <taxon>Mycobacteriales</taxon>
        <taxon>Corynebacteriaceae</taxon>
        <taxon>Corynebacterium</taxon>
    </lineage>
</organism>
<dbReference type="Proteomes" id="UP000011723">
    <property type="component" value="Chromosome"/>
</dbReference>
<dbReference type="Pfam" id="PF00498">
    <property type="entry name" value="FHA"/>
    <property type="match status" value="1"/>
</dbReference>
<evidence type="ECO:0000313" key="5">
    <source>
        <dbReference type="EMBL" id="AGF71042.1"/>
    </source>
</evidence>
<dbReference type="InterPro" id="IPR008984">
    <property type="entry name" value="SMAD_FHA_dom_sf"/>
</dbReference>
<dbReference type="PROSITE" id="PS50006">
    <property type="entry name" value="FHA_DOMAIN"/>
    <property type="match status" value="1"/>
</dbReference>
<dbReference type="KEGG" id="chn:A605_00120"/>
<dbReference type="RefSeq" id="WP_015399466.1">
    <property type="nucleotide sequence ID" value="NC_020302.1"/>
</dbReference>
<accession>M1NNJ4</accession>
<dbReference type="EMBL" id="CP003697">
    <property type="protein sequence ID" value="AGF71042.1"/>
    <property type="molecule type" value="Genomic_DNA"/>
</dbReference>
<protein>
    <recommendedName>
        <fullName evidence="4">FHA domain-containing protein</fullName>
    </recommendedName>
</protein>
<dbReference type="SUPFAM" id="SSF49879">
    <property type="entry name" value="SMAD/FHA domain"/>
    <property type="match status" value="1"/>
</dbReference>
<dbReference type="STRING" id="1121362.A605_00120"/>
<dbReference type="PANTHER" id="PTHR23308">
    <property type="entry name" value="NUCLEAR INHIBITOR OF PROTEIN PHOSPHATASE-1"/>
    <property type="match status" value="1"/>
</dbReference>
<evidence type="ECO:0000256" key="2">
    <source>
        <dbReference type="SAM" id="MobiDB-lite"/>
    </source>
</evidence>
<dbReference type="OrthoDB" id="277520at2"/>
<proteinExistence type="predicted"/>
<feature type="region of interest" description="Disordered" evidence="2">
    <location>
        <begin position="35"/>
        <end position="67"/>
    </location>
</feature>
<keyword evidence="3" id="KW-0472">Membrane</keyword>
<evidence type="ECO:0000256" key="3">
    <source>
        <dbReference type="SAM" id="Phobius"/>
    </source>
</evidence>
<evidence type="ECO:0000259" key="4">
    <source>
        <dbReference type="PROSITE" id="PS50006"/>
    </source>
</evidence>
<dbReference type="Gene3D" id="2.60.200.20">
    <property type="match status" value="1"/>
</dbReference>
<keyword evidence="1" id="KW-0597">Phosphoprotein</keyword>
<evidence type="ECO:0000256" key="1">
    <source>
        <dbReference type="ARBA" id="ARBA00022553"/>
    </source>
</evidence>